<reference evidence="2 3" key="1">
    <citation type="submission" date="2015-07" db="EMBL/GenBank/DDBJ databases">
        <authorList>
            <person name="Ju K.-S."/>
            <person name="Doroghazi J.R."/>
            <person name="Metcalf W.W."/>
        </authorList>
    </citation>
    <scope>NUCLEOTIDE SEQUENCE [LARGE SCALE GENOMIC DNA]</scope>
    <source>
        <strain evidence="2 3">NRRL B-3589</strain>
    </source>
</reference>
<organism evidence="2 3">
    <name type="scientific">Streptomyces varsoviensis</name>
    <dbReference type="NCBI Taxonomy" id="67373"/>
    <lineage>
        <taxon>Bacteria</taxon>
        <taxon>Bacillati</taxon>
        <taxon>Actinomycetota</taxon>
        <taxon>Actinomycetes</taxon>
        <taxon>Kitasatosporales</taxon>
        <taxon>Streptomycetaceae</taxon>
        <taxon>Streptomyces</taxon>
    </lineage>
</organism>
<feature type="transmembrane region" description="Helical" evidence="1">
    <location>
        <begin position="50"/>
        <end position="73"/>
    </location>
</feature>
<proteinExistence type="predicted"/>
<name>A0ABR5IU39_9ACTN</name>
<keyword evidence="1" id="KW-1133">Transmembrane helix</keyword>
<protein>
    <submittedName>
        <fullName evidence="2">ABC transporter</fullName>
    </submittedName>
</protein>
<evidence type="ECO:0000313" key="2">
    <source>
        <dbReference type="EMBL" id="KOG69781.1"/>
    </source>
</evidence>
<keyword evidence="1" id="KW-0812">Transmembrane</keyword>
<dbReference type="EMBL" id="LGUT01003925">
    <property type="protein sequence ID" value="KOG69781.1"/>
    <property type="molecule type" value="Genomic_DNA"/>
</dbReference>
<evidence type="ECO:0000313" key="3">
    <source>
        <dbReference type="Proteomes" id="UP000037020"/>
    </source>
</evidence>
<sequence>NLVFLLLLVGGGVIVPLEKFPGAARSVLELLPISALSDGLRDVLQHGAGMPWGDLGILAVWAVLGLGAAARWFRWE</sequence>
<comment type="caution">
    <text evidence="2">The sequence shown here is derived from an EMBL/GenBank/DDBJ whole genome shotgun (WGS) entry which is preliminary data.</text>
</comment>
<keyword evidence="1" id="KW-0472">Membrane</keyword>
<keyword evidence="3" id="KW-1185">Reference proteome</keyword>
<evidence type="ECO:0000256" key="1">
    <source>
        <dbReference type="SAM" id="Phobius"/>
    </source>
</evidence>
<accession>A0ABR5IU39</accession>
<feature type="non-terminal residue" evidence="2">
    <location>
        <position position="1"/>
    </location>
</feature>
<gene>
    <name evidence="2" type="ORF">ADK38_40950</name>
</gene>
<dbReference type="Proteomes" id="UP000037020">
    <property type="component" value="Unassembled WGS sequence"/>
</dbReference>